<reference evidence="1" key="1">
    <citation type="submission" date="2020-08" db="EMBL/GenBank/DDBJ databases">
        <title>Multicomponent nature underlies the extraordinary mechanical properties of spider dragline silk.</title>
        <authorList>
            <person name="Kono N."/>
            <person name="Nakamura H."/>
            <person name="Mori M."/>
            <person name="Yoshida Y."/>
            <person name="Ohtoshi R."/>
            <person name="Malay A.D."/>
            <person name="Moran D.A.P."/>
            <person name="Tomita M."/>
            <person name="Numata K."/>
            <person name="Arakawa K."/>
        </authorList>
    </citation>
    <scope>NUCLEOTIDE SEQUENCE</scope>
</reference>
<protein>
    <submittedName>
        <fullName evidence="1">Uncharacterized protein</fullName>
    </submittedName>
</protein>
<evidence type="ECO:0000313" key="1">
    <source>
        <dbReference type="EMBL" id="GFT94288.1"/>
    </source>
</evidence>
<evidence type="ECO:0000313" key="2">
    <source>
        <dbReference type="Proteomes" id="UP000887013"/>
    </source>
</evidence>
<dbReference type="EMBL" id="BMAW01121488">
    <property type="protein sequence ID" value="GFT94288.1"/>
    <property type="molecule type" value="Genomic_DNA"/>
</dbReference>
<name>A0A8X6PXJ3_NEPPI</name>
<keyword evidence="2" id="KW-1185">Reference proteome</keyword>
<accession>A0A8X6PXJ3</accession>
<dbReference type="AlphaFoldDB" id="A0A8X6PXJ3"/>
<gene>
    <name evidence="1" type="ORF">NPIL_607651</name>
</gene>
<dbReference type="Proteomes" id="UP000887013">
    <property type="component" value="Unassembled WGS sequence"/>
</dbReference>
<comment type="caution">
    <text evidence="1">The sequence shown here is derived from an EMBL/GenBank/DDBJ whole genome shotgun (WGS) entry which is preliminary data.</text>
</comment>
<organism evidence="1 2">
    <name type="scientific">Nephila pilipes</name>
    <name type="common">Giant wood spider</name>
    <name type="synonym">Nephila maculata</name>
    <dbReference type="NCBI Taxonomy" id="299642"/>
    <lineage>
        <taxon>Eukaryota</taxon>
        <taxon>Metazoa</taxon>
        <taxon>Ecdysozoa</taxon>
        <taxon>Arthropoda</taxon>
        <taxon>Chelicerata</taxon>
        <taxon>Arachnida</taxon>
        <taxon>Araneae</taxon>
        <taxon>Araneomorphae</taxon>
        <taxon>Entelegynae</taxon>
        <taxon>Araneoidea</taxon>
        <taxon>Nephilidae</taxon>
        <taxon>Nephila</taxon>
    </lineage>
</organism>
<proteinExistence type="predicted"/>
<sequence>MDTVCISKPLAAYNLYPEIRHSPLLTGIIDTSALLSTRNLQPVFLSLTNKRDFRLSTSSAAKLDVVSTAGIDFPNYSNYRAEHIFPNL</sequence>